<accession>G7URB3</accession>
<sequence>MPLFPGKLFTQSPNTPLAAAPVAESPTGVNVKVLLAPERLALARTTMDGCKVVSLRIVLTPFFVIRAIQRLPNTAAQFAPSALGQTELLARLLMAAVRALCSSATISLADEVSRLLRTRLVKLGRAIAVMIARSATVTISSTRVNPGVAEGPAPVGPRCSMTSPKSLAMNLNGRPR</sequence>
<dbReference type="EMBL" id="CP003093">
    <property type="protein sequence ID" value="AER57105.1"/>
    <property type="molecule type" value="Genomic_DNA"/>
</dbReference>
<organism evidence="1 2">
    <name type="scientific">Pseudoxanthomonas spadix (strain BD-a59)</name>
    <dbReference type="NCBI Taxonomy" id="1045855"/>
    <lineage>
        <taxon>Bacteria</taxon>
        <taxon>Pseudomonadati</taxon>
        <taxon>Pseudomonadota</taxon>
        <taxon>Gammaproteobacteria</taxon>
        <taxon>Lysobacterales</taxon>
        <taxon>Lysobacteraceae</taxon>
        <taxon>Pseudoxanthomonas</taxon>
    </lineage>
</organism>
<evidence type="ECO:0000313" key="2">
    <source>
        <dbReference type="Proteomes" id="UP000005870"/>
    </source>
</evidence>
<evidence type="ECO:0000313" key="1">
    <source>
        <dbReference type="EMBL" id="AER57105.1"/>
    </source>
</evidence>
<dbReference type="STRING" id="1045855.DSC_12305"/>
<dbReference type="Proteomes" id="UP000005870">
    <property type="component" value="Chromosome"/>
</dbReference>
<dbReference type="HOGENOM" id="CLU_1523923_0_0_6"/>
<gene>
    <name evidence="1" type="ordered locus">DSC_12305</name>
</gene>
<name>G7URB3_PSEUP</name>
<dbReference type="KEGG" id="psd:DSC_12305"/>
<protein>
    <submittedName>
        <fullName evidence="1">Uncharacterized protein</fullName>
    </submittedName>
</protein>
<reference evidence="1 2" key="1">
    <citation type="journal article" date="2012" name="J. Bacteriol.">
        <title>Complete Genome Sequence of the BTEX-Degrading Bacterium Pseudoxanthomonas spadix BD-a59.</title>
        <authorList>
            <person name="Lee S.H."/>
            <person name="Jin H.M."/>
            <person name="Lee H.J."/>
            <person name="Kim J.M."/>
            <person name="Jeon C.O."/>
        </authorList>
    </citation>
    <scope>NUCLEOTIDE SEQUENCE [LARGE SCALE GENOMIC DNA]</scope>
    <source>
        <strain evidence="1 2">BD-a59</strain>
    </source>
</reference>
<dbReference type="AlphaFoldDB" id="G7URB3"/>
<keyword evidence="2" id="KW-1185">Reference proteome</keyword>
<proteinExistence type="predicted"/>